<dbReference type="Proteomes" id="UP000568877">
    <property type="component" value="Unassembled WGS sequence"/>
</dbReference>
<feature type="non-terminal residue" evidence="1">
    <location>
        <position position="38"/>
    </location>
</feature>
<dbReference type="AlphaFoldDB" id="A0A6V8PK58"/>
<evidence type="ECO:0000313" key="2">
    <source>
        <dbReference type="Proteomes" id="UP000568877"/>
    </source>
</evidence>
<sequence length="38" mass="4459">MGIDLHKKYFVSTIMDQEGCIKIKLTYFDSHAVIKAWQ</sequence>
<protein>
    <submittedName>
        <fullName evidence="1">Uncharacterized protein</fullName>
    </submittedName>
</protein>
<dbReference type="EMBL" id="BLSA01000247">
    <property type="protein sequence ID" value="GFP33045.1"/>
    <property type="molecule type" value="Genomic_DNA"/>
</dbReference>
<gene>
    <name evidence="1" type="ORF">HKBW3S42_01356</name>
</gene>
<name>A0A6V8PK58_9ACTN</name>
<accession>A0A6V8PK58</accession>
<proteinExistence type="predicted"/>
<organism evidence="1 2">
    <name type="scientific">Candidatus Hakubella thermalkaliphila</name>
    <dbReference type="NCBI Taxonomy" id="2754717"/>
    <lineage>
        <taxon>Bacteria</taxon>
        <taxon>Bacillati</taxon>
        <taxon>Actinomycetota</taxon>
        <taxon>Actinomycetota incertae sedis</taxon>
        <taxon>Candidatus Hakubellales</taxon>
        <taxon>Candidatus Hakubellaceae</taxon>
        <taxon>Candidatus Hakubella</taxon>
    </lineage>
</organism>
<comment type="caution">
    <text evidence="1">The sequence shown here is derived from an EMBL/GenBank/DDBJ whole genome shotgun (WGS) entry which is preliminary data.</text>
</comment>
<evidence type="ECO:0000313" key="1">
    <source>
        <dbReference type="EMBL" id="GFP33045.1"/>
    </source>
</evidence>
<reference evidence="1 2" key="1">
    <citation type="journal article" date="2020" name="Front. Microbiol.">
        <title>Single-cell genomics of novel Actinobacteria with the Wood-Ljungdahl pathway discovered in a serpentinizing system.</title>
        <authorList>
            <person name="Merino N."/>
            <person name="Kawai M."/>
            <person name="Boyd E.S."/>
            <person name="Colman D.R."/>
            <person name="McGlynn S.E."/>
            <person name="Nealson K.H."/>
            <person name="Kurokawa K."/>
            <person name="Hongoh Y."/>
        </authorList>
    </citation>
    <scope>NUCLEOTIDE SEQUENCE [LARGE SCALE GENOMIC DNA]</scope>
    <source>
        <strain evidence="1 2">S42</strain>
    </source>
</reference>